<feature type="region of interest" description="Disordered" evidence="1">
    <location>
        <begin position="117"/>
        <end position="139"/>
    </location>
</feature>
<dbReference type="AlphaFoldDB" id="A0A4Y2M6E2"/>
<reference evidence="2 3" key="1">
    <citation type="journal article" date="2019" name="Sci. Rep.">
        <title>Orb-weaving spider Araneus ventricosus genome elucidates the spidroin gene catalogue.</title>
        <authorList>
            <person name="Kono N."/>
            <person name="Nakamura H."/>
            <person name="Ohtoshi R."/>
            <person name="Moran D.A.P."/>
            <person name="Shinohara A."/>
            <person name="Yoshida Y."/>
            <person name="Fujiwara M."/>
            <person name="Mori M."/>
            <person name="Tomita M."/>
            <person name="Arakawa K."/>
        </authorList>
    </citation>
    <scope>NUCLEOTIDE SEQUENCE [LARGE SCALE GENOMIC DNA]</scope>
</reference>
<protein>
    <submittedName>
        <fullName evidence="2">Uncharacterized protein</fullName>
    </submittedName>
</protein>
<sequence length="139" mass="15730">SSGQNWVSNLPLSDLEAEILPHGFIYKTVSSSEYGDLGSDTRFHRRHAVYVGLNVKHLAYNEVSDSCIESQNFETGFWCTKPMFMLDLRGKTGFRICHSLVLKLKFCHMASSTKQSRVQSKEISDPTLDSTEDMQCMQA</sequence>
<organism evidence="2 3">
    <name type="scientific">Araneus ventricosus</name>
    <name type="common">Orbweaver spider</name>
    <name type="synonym">Epeira ventricosa</name>
    <dbReference type="NCBI Taxonomy" id="182803"/>
    <lineage>
        <taxon>Eukaryota</taxon>
        <taxon>Metazoa</taxon>
        <taxon>Ecdysozoa</taxon>
        <taxon>Arthropoda</taxon>
        <taxon>Chelicerata</taxon>
        <taxon>Arachnida</taxon>
        <taxon>Araneae</taxon>
        <taxon>Araneomorphae</taxon>
        <taxon>Entelegynae</taxon>
        <taxon>Araneoidea</taxon>
        <taxon>Araneidae</taxon>
        <taxon>Araneus</taxon>
    </lineage>
</organism>
<gene>
    <name evidence="2" type="ORF">AVEN_82454-2_1</name>
</gene>
<accession>A0A4Y2M6E2</accession>
<keyword evidence="3" id="KW-1185">Reference proteome</keyword>
<dbReference type="EMBL" id="BGPR01006805">
    <property type="protein sequence ID" value="GBN22000.1"/>
    <property type="molecule type" value="Genomic_DNA"/>
</dbReference>
<evidence type="ECO:0000256" key="1">
    <source>
        <dbReference type="SAM" id="MobiDB-lite"/>
    </source>
</evidence>
<name>A0A4Y2M6E2_ARAVE</name>
<evidence type="ECO:0000313" key="3">
    <source>
        <dbReference type="Proteomes" id="UP000499080"/>
    </source>
</evidence>
<proteinExistence type="predicted"/>
<evidence type="ECO:0000313" key="2">
    <source>
        <dbReference type="EMBL" id="GBN22000.1"/>
    </source>
</evidence>
<comment type="caution">
    <text evidence="2">The sequence shown here is derived from an EMBL/GenBank/DDBJ whole genome shotgun (WGS) entry which is preliminary data.</text>
</comment>
<feature type="non-terminal residue" evidence="2">
    <location>
        <position position="1"/>
    </location>
</feature>
<dbReference type="Proteomes" id="UP000499080">
    <property type="component" value="Unassembled WGS sequence"/>
</dbReference>